<sequence length="639" mass="71718">MPEKGHVVAGAVLRVPHWDTWYCRVATHFATRRLFLPLYVGTPIAELTEAWQCGEEPSIDITAFVENGREPGDRMVTEVVIGALLKAAASGALSSLSGKVTGATWEKLKRDPSKKAFQRALGRAIERYCETEQRLTLARPLLARRGPLSKDEVTAELGKVLRHDATPDPAVLAEHWRATMEEPVTADLNAEAGALLELLHTELRDEELFRPVFAQQSLDAIAEEAATSTGSLEQLVESLSNLTELADSHLAELTDTIRAARPALSAHVRSWTCLINERTQGFVGRAFVFEAFERFTQENTRGYFLVRAKPGLGKTAVAAELVRRTGHIHHFNVRAEGINRADMFLRSVCAQIIAAYSLPFTDLPPDTGRDAGFLSALLDQVSNRLRDGERCVIVVDGLDEADTSDHELANVLFLPTLLPRRTYIFATFREASPVQLRIDCEQLSLNIEASSEENLADIREYVRAAASRASAFITTERLTTDDFVNLLTDRSEGNFMFLRHVIPEVIHGRYDANQIPRGLENYYEDQWRLMRSSGKMEDYLPVLMALTAIDGPLTIRAISEFAGISDQFRIRTALDQWGQFLDKDKIELDQRAQTRYRIYHQSFRDFLRQKDEVGELAFTHQEALSRASDTLLNSLYGNE</sequence>
<evidence type="ECO:0000313" key="4">
    <source>
        <dbReference type="Proteomes" id="UP000654471"/>
    </source>
</evidence>
<dbReference type="PANTHER" id="PTHR10039">
    <property type="entry name" value="AMELOGENIN"/>
    <property type="match status" value="1"/>
</dbReference>
<evidence type="ECO:0008006" key="5">
    <source>
        <dbReference type="Google" id="ProtNLM"/>
    </source>
</evidence>
<dbReference type="EMBL" id="BMRP01000006">
    <property type="protein sequence ID" value="GGU56912.1"/>
    <property type="molecule type" value="Genomic_DNA"/>
</dbReference>
<evidence type="ECO:0000259" key="1">
    <source>
        <dbReference type="Pfam" id="PF13191"/>
    </source>
</evidence>
<dbReference type="Proteomes" id="UP000654471">
    <property type="component" value="Unassembled WGS sequence"/>
</dbReference>
<dbReference type="PANTHER" id="PTHR10039:SF15">
    <property type="entry name" value="NACHT DOMAIN-CONTAINING PROTEIN"/>
    <property type="match status" value="1"/>
</dbReference>
<dbReference type="Pfam" id="PF22734">
    <property type="entry name" value="NNH2"/>
    <property type="match status" value="1"/>
</dbReference>
<name>A0ABQ2UW34_9ACTN</name>
<keyword evidence="4" id="KW-1185">Reference proteome</keyword>
<proteinExistence type="predicted"/>
<dbReference type="SUPFAM" id="SSF52540">
    <property type="entry name" value="P-loop containing nucleoside triphosphate hydrolases"/>
    <property type="match status" value="1"/>
</dbReference>
<feature type="domain" description="Orc1-like AAA ATPase" evidence="1">
    <location>
        <begin position="289"/>
        <end position="413"/>
    </location>
</feature>
<organism evidence="3 4">
    <name type="scientific">Streptomyces albospinus</name>
    <dbReference type="NCBI Taxonomy" id="285515"/>
    <lineage>
        <taxon>Bacteria</taxon>
        <taxon>Bacillati</taxon>
        <taxon>Actinomycetota</taxon>
        <taxon>Actinomycetes</taxon>
        <taxon>Kitasatosporales</taxon>
        <taxon>Streptomycetaceae</taxon>
        <taxon>Streptomyces</taxon>
    </lineage>
</organism>
<dbReference type="InterPro" id="IPR054569">
    <property type="entry name" value="NNH2"/>
</dbReference>
<reference evidence="4" key="1">
    <citation type="journal article" date="2019" name="Int. J. Syst. Evol. Microbiol.">
        <title>The Global Catalogue of Microorganisms (GCM) 10K type strain sequencing project: providing services to taxonomists for standard genome sequencing and annotation.</title>
        <authorList>
            <consortium name="The Broad Institute Genomics Platform"/>
            <consortium name="The Broad Institute Genome Sequencing Center for Infectious Disease"/>
            <person name="Wu L."/>
            <person name="Ma J."/>
        </authorList>
    </citation>
    <scope>NUCLEOTIDE SEQUENCE [LARGE SCALE GENOMIC DNA]</scope>
    <source>
        <strain evidence="4">JCM 3399</strain>
    </source>
</reference>
<accession>A0ABQ2UW34</accession>
<dbReference type="InterPro" id="IPR041664">
    <property type="entry name" value="AAA_16"/>
</dbReference>
<protein>
    <recommendedName>
        <fullName evidence="5">NACHT domain-containing protein</fullName>
    </recommendedName>
</protein>
<gene>
    <name evidence="3" type="ORF">GCM10010211_22030</name>
</gene>
<feature type="domain" description="NACHT N-terminal Helical" evidence="2">
    <location>
        <begin position="85"/>
        <end position="226"/>
    </location>
</feature>
<comment type="caution">
    <text evidence="3">The sequence shown here is derived from an EMBL/GenBank/DDBJ whole genome shotgun (WGS) entry which is preliminary data.</text>
</comment>
<dbReference type="Gene3D" id="3.40.50.300">
    <property type="entry name" value="P-loop containing nucleotide triphosphate hydrolases"/>
    <property type="match status" value="1"/>
</dbReference>
<evidence type="ECO:0000313" key="3">
    <source>
        <dbReference type="EMBL" id="GGU56912.1"/>
    </source>
</evidence>
<dbReference type="Pfam" id="PF13191">
    <property type="entry name" value="AAA_16"/>
    <property type="match status" value="1"/>
</dbReference>
<dbReference type="InterPro" id="IPR027417">
    <property type="entry name" value="P-loop_NTPase"/>
</dbReference>
<evidence type="ECO:0000259" key="2">
    <source>
        <dbReference type="Pfam" id="PF22734"/>
    </source>
</evidence>